<evidence type="ECO:0000256" key="1">
    <source>
        <dbReference type="SAM" id="Phobius"/>
    </source>
</evidence>
<keyword evidence="1" id="KW-1133">Transmembrane helix</keyword>
<reference evidence="2 3" key="1">
    <citation type="submission" date="2019-03" db="EMBL/GenBank/DDBJ databases">
        <title>Genomic Encyclopedia of Type Strains, Phase III (KMG-III): the genomes of soil and plant-associated and newly described type strains.</title>
        <authorList>
            <person name="Whitman W."/>
        </authorList>
    </citation>
    <scope>NUCLEOTIDE SEQUENCE [LARGE SCALE GENOMIC DNA]</scope>
    <source>
        <strain evidence="2 3">CECT 8283</strain>
    </source>
</reference>
<keyword evidence="1" id="KW-0472">Membrane</keyword>
<gene>
    <name evidence="2" type="ORF">DFQ07_1756</name>
</gene>
<feature type="transmembrane region" description="Helical" evidence="1">
    <location>
        <begin position="61"/>
        <end position="84"/>
    </location>
</feature>
<keyword evidence="1" id="KW-0812">Transmembrane</keyword>
<dbReference type="AlphaFoldDB" id="A0A4R6TGP5"/>
<dbReference type="PANTHER" id="PTHR36974">
    <property type="entry name" value="MEMBRANE PROTEIN-RELATED"/>
    <property type="match status" value="1"/>
</dbReference>
<organism evidence="2 3">
    <name type="scientific">Tenacibaculum caenipelagi</name>
    <dbReference type="NCBI Taxonomy" id="1325435"/>
    <lineage>
        <taxon>Bacteria</taxon>
        <taxon>Pseudomonadati</taxon>
        <taxon>Bacteroidota</taxon>
        <taxon>Flavobacteriia</taxon>
        <taxon>Flavobacteriales</taxon>
        <taxon>Flavobacteriaceae</taxon>
        <taxon>Tenacibaculum</taxon>
    </lineage>
</organism>
<dbReference type="Proteomes" id="UP000295390">
    <property type="component" value="Unassembled WGS sequence"/>
</dbReference>
<dbReference type="RefSeq" id="WP_133535871.1">
    <property type="nucleotide sequence ID" value="NZ_SNYH01000003.1"/>
</dbReference>
<evidence type="ECO:0000313" key="2">
    <source>
        <dbReference type="EMBL" id="TDQ27899.1"/>
    </source>
</evidence>
<proteinExistence type="predicted"/>
<evidence type="ECO:0000313" key="3">
    <source>
        <dbReference type="Proteomes" id="UP000295390"/>
    </source>
</evidence>
<protein>
    <submittedName>
        <fullName evidence="2">Putative membrane protein</fullName>
    </submittedName>
</protein>
<name>A0A4R6TGP5_9FLAO</name>
<feature type="transmembrane region" description="Helical" evidence="1">
    <location>
        <begin position="90"/>
        <end position="107"/>
    </location>
</feature>
<keyword evidence="3" id="KW-1185">Reference proteome</keyword>
<feature type="transmembrane region" description="Helical" evidence="1">
    <location>
        <begin position="128"/>
        <end position="145"/>
    </location>
</feature>
<accession>A0A4R6TGP5</accession>
<dbReference type="OrthoDB" id="673526at2"/>
<dbReference type="EMBL" id="SNYH01000003">
    <property type="protein sequence ID" value="TDQ27899.1"/>
    <property type="molecule type" value="Genomic_DNA"/>
</dbReference>
<comment type="caution">
    <text evidence="2">The sequence shown here is derived from an EMBL/GenBank/DDBJ whole genome shotgun (WGS) entry which is preliminary data.</text>
</comment>
<sequence>MKPLFILLLTFIISIGAQKLISKNINYLLSARIAMCAMLLFTALGHFLFTEGMSKMIPNFIPLKPTLVLVTGVLEIILAIGLLLPTYKRTTAWILIFFLLLMLPANIKSSLENLNYQTGTYDGKGLSYLWFRVPLQLFFIAWIYFSTLKTNTITAFNL</sequence>
<dbReference type="PANTHER" id="PTHR36974:SF1">
    <property type="entry name" value="DOXX FAMILY MEMBRANE PROTEIN"/>
    <property type="match status" value="1"/>
</dbReference>
<feature type="transmembrane region" description="Helical" evidence="1">
    <location>
        <begin position="27"/>
        <end position="49"/>
    </location>
</feature>